<comment type="function">
    <text evidence="2">Antitoxin component of a type II toxin-antitoxin (TA) system.</text>
</comment>
<evidence type="ECO:0000313" key="3">
    <source>
        <dbReference type="EMBL" id="NME29157.1"/>
    </source>
</evidence>
<dbReference type="PANTHER" id="PTHR33713">
    <property type="entry name" value="ANTITOXIN YAFN-RELATED"/>
    <property type="match status" value="1"/>
</dbReference>
<gene>
    <name evidence="3" type="ORF">HF872_11105</name>
</gene>
<sequence>MMAVNYTQFRDHMKAHMDRIVEDYEPLVVTRKENKNVIVLSEDMYNNLMENIHVLGNKENYRWLMESKQQLETGKGRMHELLEPDDE</sequence>
<dbReference type="Gene3D" id="6.10.250.330">
    <property type="match status" value="1"/>
</dbReference>
<organism evidence="3 4">
    <name type="scientific">Megasphaera hexanoica</name>
    <dbReference type="NCBI Taxonomy" id="1675036"/>
    <lineage>
        <taxon>Bacteria</taxon>
        <taxon>Bacillati</taxon>
        <taxon>Bacillota</taxon>
        <taxon>Negativicutes</taxon>
        <taxon>Veillonellales</taxon>
        <taxon>Veillonellaceae</taxon>
        <taxon>Megasphaera</taxon>
    </lineage>
</organism>
<dbReference type="SUPFAM" id="SSF143120">
    <property type="entry name" value="YefM-like"/>
    <property type="match status" value="1"/>
</dbReference>
<evidence type="ECO:0000313" key="4">
    <source>
        <dbReference type="Proteomes" id="UP000591071"/>
    </source>
</evidence>
<reference evidence="3 4" key="1">
    <citation type="submission" date="2020-04" db="EMBL/GenBank/DDBJ databases">
        <authorList>
            <person name="Hitch T.C.A."/>
            <person name="Wylensek D."/>
            <person name="Clavel T."/>
        </authorList>
    </citation>
    <scope>NUCLEOTIDE SEQUENCE [LARGE SCALE GENOMIC DNA]</scope>
    <source>
        <strain evidence="3 4">Oil-RF-744-FAT-WT-6-1</strain>
    </source>
</reference>
<evidence type="ECO:0000256" key="1">
    <source>
        <dbReference type="ARBA" id="ARBA00009981"/>
    </source>
</evidence>
<dbReference type="Proteomes" id="UP000591071">
    <property type="component" value="Unassembled WGS sequence"/>
</dbReference>
<comment type="caution">
    <text evidence="3">The sequence shown here is derived from an EMBL/GenBank/DDBJ whole genome shotgun (WGS) entry which is preliminary data.</text>
</comment>
<proteinExistence type="inferred from homology"/>
<dbReference type="Gene3D" id="3.40.1620.10">
    <property type="entry name" value="YefM-like domain"/>
    <property type="match status" value="1"/>
</dbReference>
<comment type="similarity">
    <text evidence="1 2">Belongs to the phD/YefM antitoxin family.</text>
</comment>
<dbReference type="InterPro" id="IPR036165">
    <property type="entry name" value="YefM-like_sf"/>
</dbReference>
<protein>
    <recommendedName>
        <fullName evidence="2">Antitoxin</fullName>
    </recommendedName>
</protein>
<accession>A0A848C1R2</accession>
<name>A0A848C1R2_9FIRM</name>
<dbReference type="EMBL" id="JABAFG010000023">
    <property type="protein sequence ID" value="NME29157.1"/>
    <property type="molecule type" value="Genomic_DNA"/>
</dbReference>
<dbReference type="PANTHER" id="PTHR33713:SF6">
    <property type="entry name" value="ANTITOXIN YEFM"/>
    <property type="match status" value="1"/>
</dbReference>
<dbReference type="InterPro" id="IPR051405">
    <property type="entry name" value="phD/YefM_antitoxin"/>
</dbReference>
<evidence type="ECO:0000256" key="2">
    <source>
        <dbReference type="RuleBase" id="RU362080"/>
    </source>
</evidence>
<dbReference type="AlphaFoldDB" id="A0A848C1R2"/>
<dbReference type="Pfam" id="PF02604">
    <property type="entry name" value="PhdYeFM_antitox"/>
    <property type="match status" value="1"/>
</dbReference>
<dbReference type="InterPro" id="IPR006442">
    <property type="entry name" value="Antitoxin_Phd/YefM"/>
</dbReference>